<evidence type="ECO:0000256" key="3">
    <source>
        <dbReference type="ARBA" id="ARBA00022692"/>
    </source>
</evidence>
<keyword evidence="5 6" id="KW-0472">Membrane</keyword>
<keyword evidence="9" id="KW-1185">Reference proteome</keyword>
<dbReference type="InterPro" id="IPR052714">
    <property type="entry name" value="MFS_Exporter"/>
</dbReference>
<dbReference type="PROSITE" id="PS50850">
    <property type="entry name" value="MFS"/>
    <property type="match status" value="1"/>
</dbReference>
<feature type="transmembrane region" description="Helical" evidence="6">
    <location>
        <begin position="335"/>
        <end position="355"/>
    </location>
</feature>
<dbReference type="RefSeq" id="WP_377915265.1">
    <property type="nucleotide sequence ID" value="NZ_JBHRZT010000052.1"/>
</dbReference>
<feature type="transmembrane region" description="Helical" evidence="6">
    <location>
        <begin position="367"/>
        <end position="385"/>
    </location>
</feature>
<feature type="transmembrane region" description="Helical" evidence="6">
    <location>
        <begin position="208"/>
        <end position="231"/>
    </location>
</feature>
<evidence type="ECO:0000259" key="7">
    <source>
        <dbReference type="PROSITE" id="PS50850"/>
    </source>
</evidence>
<sequence length="408" mass="44228">MNKPKLWTKNFISVSLSSFFLFLTFYDLLVTLPIYALQDLHGDESNAGLIVTVFIIAAIIIRPLAGKWMESVGMRFILISSLLIFFAASTFYFTSHSMISLLILRFFHGIGFGMATTATGAIVADIIPDARRGEGMGYYALSMNLAMVIGPFLGLTAMQQWGMNVLFTISAICALCAFIAGLSIKLLKKEQTEIPVTPARKTGIGFKGLFEVSAIRISMVGALFALVYSSILSFVSVYAKELGLAEAASYFFVVYALVLVLSRPFTGKWFDLYGANAIVYPAIFCFAVGMVLLGTAETALVFLLSASLIGLGWGTLFPIFQTIAIQEAPPARRGLATATFLSIFDLGIGIGSFIVGLAGTKVGFSSLYFYSSFLVLIGIGVYYLLHGRISLPSMNKKQNHGHNMSSQA</sequence>
<evidence type="ECO:0000256" key="2">
    <source>
        <dbReference type="ARBA" id="ARBA00022448"/>
    </source>
</evidence>
<dbReference type="InterPro" id="IPR011701">
    <property type="entry name" value="MFS"/>
</dbReference>
<dbReference type="PROSITE" id="PS00217">
    <property type="entry name" value="SUGAR_TRANSPORT_2"/>
    <property type="match status" value="1"/>
</dbReference>
<feature type="transmembrane region" description="Helical" evidence="6">
    <location>
        <begin position="273"/>
        <end position="293"/>
    </location>
</feature>
<organism evidence="8 9">
    <name type="scientific">Bacillus songklensis</name>
    <dbReference type="NCBI Taxonomy" id="1069116"/>
    <lineage>
        <taxon>Bacteria</taxon>
        <taxon>Bacillati</taxon>
        <taxon>Bacillota</taxon>
        <taxon>Bacilli</taxon>
        <taxon>Bacillales</taxon>
        <taxon>Bacillaceae</taxon>
        <taxon>Bacillus</taxon>
    </lineage>
</organism>
<reference evidence="9" key="1">
    <citation type="journal article" date="2019" name="Int. J. Syst. Evol. Microbiol.">
        <title>The Global Catalogue of Microorganisms (GCM) 10K type strain sequencing project: providing services to taxonomists for standard genome sequencing and annotation.</title>
        <authorList>
            <consortium name="The Broad Institute Genomics Platform"/>
            <consortium name="The Broad Institute Genome Sequencing Center for Infectious Disease"/>
            <person name="Wu L."/>
            <person name="Ma J."/>
        </authorList>
    </citation>
    <scope>NUCLEOTIDE SEQUENCE [LARGE SCALE GENOMIC DNA]</scope>
    <source>
        <strain evidence="9">CCUG 61889</strain>
    </source>
</reference>
<dbReference type="Gene3D" id="1.20.1250.20">
    <property type="entry name" value="MFS general substrate transporter like domains"/>
    <property type="match status" value="1"/>
</dbReference>
<dbReference type="SUPFAM" id="SSF103473">
    <property type="entry name" value="MFS general substrate transporter"/>
    <property type="match status" value="1"/>
</dbReference>
<name>A0ABV8B485_9BACI</name>
<keyword evidence="2" id="KW-0813">Transport</keyword>
<gene>
    <name evidence="8" type="ORF">ACFOU2_11675</name>
</gene>
<dbReference type="InterPro" id="IPR036259">
    <property type="entry name" value="MFS_trans_sf"/>
</dbReference>
<keyword evidence="4 6" id="KW-1133">Transmembrane helix</keyword>
<feature type="transmembrane region" description="Helical" evidence="6">
    <location>
        <begin position="47"/>
        <end position="64"/>
    </location>
</feature>
<feature type="transmembrane region" description="Helical" evidence="6">
    <location>
        <begin position="299"/>
        <end position="323"/>
    </location>
</feature>
<feature type="transmembrane region" description="Helical" evidence="6">
    <location>
        <begin position="139"/>
        <end position="159"/>
    </location>
</feature>
<feature type="transmembrane region" description="Helical" evidence="6">
    <location>
        <begin position="12"/>
        <end position="35"/>
    </location>
</feature>
<evidence type="ECO:0000256" key="4">
    <source>
        <dbReference type="ARBA" id="ARBA00022989"/>
    </source>
</evidence>
<feature type="transmembrane region" description="Helical" evidence="6">
    <location>
        <begin position="165"/>
        <end position="187"/>
    </location>
</feature>
<dbReference type="Proteomes" id="UP001595752">
    <property type="component" value="Unassembled WGS sequence"/>
</dbReference>
<evidence type="ECO:0000256" key="1">
    <source>
        <dbReference type="ARBA" id="ARBA00004651"/>
    </source>
</evidence>
<evidence type="ECO:0000313" key="9">
    <source>
        <dbReference type="Proteomes" id="UP001595752"/>
    </source>
</evidence>
<keyword evidence="3 6" id="KW-0812">Transmembrane</keyword>
<dbReference type="InterPro" id="IPR020846">
    <property type="entry name" value="MFS_dom"/>
</dbReference>
<dbReference type="PANTHER" id="PTHR23531:SF2">
    <property type="entry name" value="PERMEASE"/>
    <property type="match status" value="1"/>
</dbReference>
<dbReference type="Pfam" id="PF07690">
    <property type="entry name" value="MFS_1"/>
    <property type="match status" value="1"/>
</dbReference>
<feature type="transmembrane region" description="Helical" evidence="6">
    <location>
        <begin position="76"/>
        <end position="94"/>
    </location>
</feature>
<feature type="domain" description="Major facilitator superfamily (MFS) profile" evidence="7">
    <location>
        <begin position="10"/>
        <end position="390"/>
    </location>
</feature>
<comment type="subcellular location">
    <subcellularLocation>
        <location evidence="1">Cell membrane</location>
        <topology evidence="1">Multi-pass membrane protein</topology>
    </subcellularLocation>
</comment>
<proteinExistence type="predicted"/>
<evidence type="ECO:0000256" key="6">
    <source>
        <dbReference type="SAM" id="Phobius"/>
    </source>
</evidence>
<dbReference type="EMBL" id="JBHRZT010000052">
    <property type="protein sequence ID" value="MFC3884115.1"/>
    <property type="molecule type" value="Genomic_DNA"/>
</dbReference>
<dbReference type="InterPro" id="IPR005829">
    <property type="entry name" value="Sugar_transporter_CS"/>
</dbReference>
<comment type="caution">
    <text evidence="8">The sequence shown here is derived from an EMBL/GenBank/DDBJ whole genome shotgun (WGS) entry which is preliminary data.</text>
</comment>
<feature type="transmembrane region" description="Helical" evidence="6">
    <location>
        <begin position="106"/>
        <end position="127"/>
    </location>
</feature>
<feature type="transmembrane region" description="Helical" evidence="6">
    <location>
        <begin position="243"/>
        <end position="261"/>
    </location>
</feature>
<protein>
    <submittedName>
        <fullName evidence="8">MFS transporter</fullName>
    </submittedName>
</protein>
<accession>A0ABV8B485</accession>
<dbReference type="CDD" id="cd17489">
    <property type="entry name" value="MFS_YfcJ_like"/>
    <property type="match status" value="1"/>
</dbReference>
<evidence type="ECO:0000313" key="8">
    <source>
        <dbReference type="EMBL" id="MFC3884115.1"/>
    </source>
</evidence>
<evidence type="ECO:0000256" key="5">
    <source>
        <dbReference type="ARBA" id="ARBA00023136"/>
    </source>
</evidence>
<dbReference type="PANTHER" id="PTHR23531">
    <property type="entry name" value="QUINOLENE RESISTANCE PROTEIN NORA"/>
    <property type="match status" value="1"/>
</dbReference>